<dbReference type="GO" id="GO:0000160">
    <property type="term" value="P:phosphorelay signal transduction system"/>
    <property type="evidence" value="ECO:0007669"/>
    <property type="project" value="UniProtKB-KW"/>
</dbReference>
<evidence type="ECO:0000313" key="12">
    <source>
        <dbReference type="Proteomes" id="UP000481087"/>
    </source>
</evidence>
<keyword evidence="3 8" id="KW-0597">Phosphoprotein</keyword>
<sequence length="515" mass="59303">MTKVLFVDDEPIALEGIRMLADWEGLGFEVCGMCTDGEEALSLMKHCRPSLVITDIRMSVIDGLELIRQAQLLSETYRPIFIIMSGYGDFKYAQSALRYGVRHYLLKPVMDEEWETTLGEVMEELSSRQQMLEQQEMTISQLLPIMIAPLLRGELEELDESVSKQIGELDQEAKGWRCILIEGLSEEELASCSSYVIPPKVMVVDLMPGQVCLVVDCAEDVRERAGKVYDGFRQQGVAICVSIGPPVRFLRELHISYSGAVEASVQHFFYDNEGLVDYETADRLEFSYNFGMMATLEELLGAAERLQEQEAASILKQVFALFQNKKIAPEMVRMLCVHVVLKSMDVLRELEVASVDMWPLFRNLLHNRPKSLTVLEQSVWIYLNEYMRRLRERRESSSGHPLYGIERYIQENYKSPLTIKEIGKRFYMNPVYLGHAFVKKYGVGIIEYIHDLRIEEAKKQLTESAATIRSIAEGVGYVHYHHFLREFEKRVLEKPVEYREFARNDYAYNTTRSGK</sequence>
<dbReference type="SUPFAM" id="SSF52172">
    <property type="entry name" value="CheY-like"/>
    <property type="match status" value="1"/>
</dbReference>
<dbReference type="Gene3D" id="3.40.50.2300">
    <property type="match status" value="1"/>
</dbReference>
<dbReference type="InterPro" id="IPR018060">
    <property type="entry name" value="HTH_AraC"/>
</dbReference>
<protein>
    <submittedName>
        <fullName evidence="11">Response regulator</fullName>
    </submittedName>
</protein>
<feature type="domain" description="Response regulatory" evidence="10">
    <location>
        <begin position="3"/>
        <end position="122"/>
    </location>
</feature>
<dbReference type="Gene3D" id="1.10.10.60">
    <property type="entry name" value="Homeodomain-like"/>
    <property type="match status" value="2"/>
</dbReference>
<dbReference type="SMART" id="SM00448">
    <property type="entry name" value="REC"/>
    <property type="match status" value="1"/>
</dbReference>
<evidence type="ECO:0000256" key="6">
    <source>
        <dbReference type="ARBA" id="ARBA00023125"/>
    </source>
</evidence>
<dbReference type="PANTHER" id="PTHR42713:SF3">
    <property type="entry name" value="TRANSCRIPTIONAL REGULATORY PROTEIN HPTR"/>
    <property type="match status" value="1"/>
</dbReference>
<dbReference type="RefSeq" id="WP_161409717.1">
    <property type="nucleotide sequence ID" value="NZ_WTUZ01000022.1"/>
</dbReference>
<dbReference type="CDD" id="cd17536">
    <property type="entry name" value="REC_YesN-like"/>
    <property type="match status" value="1"/>
</dbReference>
<reference evidence="11 12" key="1">
    <citation type="submission" date="2019-12" db="EMBL/GenBank/DDBJ databases">
        <title>Paenibacillus sp. nov. sp. isolated from soil.</title>
        <authorList>
            <person name="Kim J."/>
            <person name="Jeong S.E."/>
            <person name="Jung H.S."/>
            <person name="Jeon C.O."/>
        </authorList>
    </citation>
    <scope>NUCLEOTIDE SEQUENCE [LARGE SCALE GENOMIC DNA]</scope>
    <source>
        <strain evidence="11 12">5J-6</strain>
    </source>
</reference>
<organism evidence="11 12">
    <name type="scientific">Paenibacillus silvestris</name>
    <dbReference type="NCBI Taxonomy" id="2606219"/>
    <lineage>
        <taxon>Bacteria</taxon>
        <taxon>Bacillati</taxon>
        <taxon>Bacillota</taxon>
        <taxon>Bacilli</taxon>
        <taxon>Bacillales</taxon>
        <taxon>Paenibacillaceae</taxon>
        <taxon>Paenibacillus</taxon>
    </lineage>
</organism>
<evidence type="ECO:0000256" key="8">
    <source>
        <dbReference type="PROSITE-ProRule" id="PRU00169"/>
    </source>
</evidence>
<dbReference type="PROSITE" id="PS01124">
    <property type="entry name" value="HTH_ARAC_FAMILY_2"/>
    <property type="match status" value="1"/>
</dbReference>
<keyword evidence="2" id="KW-0963">Cytoplasm</keyword>
<dbReference type="GO" id="GO:0003700">
    <property type="term" value="F:DNA-binding transcription factor activity"/>
    <property type="evidence" value="ECO:0007669"/>
    <property type="project" value="InterPro"/>
</dbReference>
<dbReference type="AlphaFoldDB" id="A0A6L8V817"/>
<keyword evidence="6" id="KW-0238">DNA-binding</keyword>
<dbReference type="Pfam" id="PF12833">
    <property type="entry name" value="HTH_18"/>
    <property type="match status" value="1"/>
</dbReference>
<evidence type="ECO:0000256" key="3">
    <source>
        <dbReference type="ARBA" id="ARBA00022553"/>
    </source>
</evidence>
<dbReference type="EMBL" id="WTUZ01000022">
    <property type="protein sequence ID" value="MZQ85479.1"/>
    <property type="molecule type" value="Genomic_DNA"/>
</dbReference>
<dbReference type="InterPro" id="IPR001789">
    <property type="entry name" value="Sig_transdc_resp-reg_receiver"/>
</dbReference>
<dbReference type="GO" id="GO:0005737">
    <property type="term" value="C:cytoplasm"/>
    <property type="evidence" value="ECO:0007669"/>
    <property type="project" value="UniProtKB-SubCell"/>
</dbReference>
<evidence type="ECO:0000313" key="11">
    <source>
        <dbReference type="EMBL" id="MZQ85479.1"/>
    </source>
</evidence>
<accession>A0A6L8V817</accession>
<keyword evidence="7" id="KW-0804">Transcription</keyword>
<dbReference type="InterPro" id="IPR011006">
    <property type="entry name" value="CheY-like_superfamily"/>
</dbReference>
<evidence type="ECO:0000259" key="9">
    <source>
        <dbReference type="PROSITE" id="PS01124"/>
    </source>
</evidence>
<keyword evidence="12" id="KW-1185">Reference proteome</keyword>
<keyword evidence="4" id="KW-0902">Two-component regulatory system</keyword>
<dbReference type="SUPFAM" id="SSF46689">
    <property type="entry name" value="Homeodomain-like"/>
    <property type="match status" value="2"/>
</dbReference>
<gene>
    <name evidence="11" type="ORF">GQF01_25505</name>
</gene>
<dbReference type="Proteomes" id="UP000481087">
    <property type="component" value="Unassembled WGS sequence"/>
</dbReference>
<dbReference type="Pfam" id="PF00072">
    <property type="entry name" value="Response_reg"/>
    <property type="match status" value="1"/>
</dbReference>
<dbReference type="SMART" id="SM00342">
    <property type="entry name" value="HTH_ARAC"/>
    <property type="match status" value="1"/>
</dbReference>
<evidence type="ECO:0000256" key="4">
    <source>
        <dbReference type="ARBA" id="ARBA00023012"/>
    </source>
</evidence>
<comment type="caution">
    <text evidence="11">The sequence shown here is derived from an EMBL/GenBank/DDBJ whole genome shotgun (WGS) entry which is preliminary data.</text>
</comment>
<feature type="modified residue" description="4-aspartylphosphate" evidence="8">
    <location>
        <position position="55"/>
    </location>
</feature>
<evidence type="ECO:0000259" key="10">
    <source>
        <dbReference type="PROSITE" id="PS50110"/>
    </source>
</evidence>
<evidence type="ECO:0000256" key="1">
    <source>
        <dbReference type="ARBA" id="ARBA00004496"/>
    </source>
</evidence>
<dbReference type="PANTHER" id="PTHR42713">
    <property type="entry name" value="HISTIDINE KINASE-RELATED"/>
    <property type="match status" value="1"/>
</dbReference>
<evidence type="ECO:0000256" key="2">
    <source>
        <dbReference type="ARBA" id="ARBA00022490"/>
    </source>
</evidence>
<feature type="domain" description="HTH araC/xylS-type" evidence="9">
    <location>
        <begin position="403"/>
        <end position="501"/>
    </location>
</feature>
<proteinExistence type="predicted"/>
<comment type="subcellular location">
    <subcellularLocation>
        <location evidence="1">Cytoplasm</location>
    </subcellularLocation>
</comment>
<dbReference type="PROSITE" id="PS50110">
    <property type="entry name" value="RESPONSE_REGULATORY"/>
    <property type="match status" value="1"/>
</dbReference>
<keyword evidence="5" id="KW-0805">Transcription regulation</keyword>
<dbReference type="InterPro" id="IPR009057">
    <property type="entry name" value="Homeodomain-like_sf"/>
</dbReference>
<name>A0A6L8V817_9BACL</name>
<dbReference type="GO" id="GO:0043565">
    <property type="term" value="F:sequence-specific DNA binding"/>
    <property type="evidence" value="ECO:0007669"/>
    <property type="project" value="InterPro"/>
</dbReference>
<evidence type="ECO:0000256" key="5">
    <source>
        <dbReference type="ARBA" id="ARBA00023015"/>
    </source>
</evidence>
<dbReference type="InterPro" id="IPR051552">
    <property type="entry name" value="HptR"/>
</dbReference>
<evidence type="ECO:0000256" key="7">
    <source>
        <dbReference type="ARBA" id="ARBA00023163"/>
    </source>
</evidence>